<gene>
    <name evidence="1" type="ORF">FD22_GL001955</name>
</gene>
<dbReference type="RefSeq" id="WP_010012022.1">
    <property type="nucleotide sequence ID" value="NZ_AZCN01000006.1"/>
</dbReference>
<sequence length="65" mass="7735">MYILIKHIDKLKNDKAKKVYRVLLKADNGDTLFKSKKLYYRKSVDHLIVRLQENDFATTKVIDHT</sequence>
<dbReference type="Proteomes" id="UP000051181">
    <property type="component" value="Unassembled WGS sequence"/>
</dbReference>
<name>A0A0R1FB36_9LACO</name>
<comment type="caution">
    <text evidence="1">The sequence shown here is derived from an EMBL/GenBank/DDBJ whole genome shotgun (WGS) entry which is preliminary data.</text>
</comment>
<dbReference type="EMBL" id="AZCN01000006">
    <property type="protein sequence ID" value="KRK18895.1"/>
    <property type="molecule type" value="Genomic_DNA"/>
</dbReference>
<proteinExistence type="predicted"/>
<evidence type="ECO:0000313" key="1">
    <source>
        <dbReference type="EMBL" id="KRK18895.1"/>
    </source>
</evidence>
<dbReference type="PATRIC" id="fig|913848.6.peg.1997"/>
<protein>
    <submittedName>
        <fullName evidence="1">Uncharacterized protein</fullName>
    </submittedName>
</protein>
<dbReference type="AlphaFoldDB" id="A0A0R1FB36"/>
<reference evidence="1 2" key="1">
    <citation type="journal article" date="2015" name="Genome Announc.">
        <title>Expanding the biotechnology potential of lactobacilli through comparative genomics of 213 strains and associated genera.</title>
        <authorList>
            <person name="Sun Z."/>
            <person name="Harris H.M."/>
            <person name="McCann A."/>
            <person name="Guo C."/>
            <person name="Argimon S."/>
            <person name="Zhang W."/>
            <person name="Yang X."/>
            <person name="Jeffery I.B."/>
            <person name="Cooney J.C."/>
            <person name="Kagawa T.F."/>
            <person name="Liu W."/>
            <person name="Song Y."/>
            <person name="Salvetti E."/>
            <person name="Wrobel A."/>
            <person name="Rasinkangas P."/>
            <person name="Parkhill J."/>
            <person name="Rea M.C."/>
            <person name="O'Sullivan O."/>
            <person name="Ritari J."/>
            <person name="Douillard F.P."/>
            <person name="Paul Ross R."/>
            <person name="Yang R."/>
            <person name="Briner A.E."/>
            <person name="Felis G.E."/>
            <person name="de Vos W.M."/>
            <person name="Barrangou R."/>
            <person name="Klaenhammer T.R."/>
            <person name="Caufield P.W."/>
            <person name="Cui Y."/>
            <person name="Zhang H."/>
            <person name="O'Toole P.W."/>
        </authorList>
    </citation>
    <scope>NUCLEOTIDE SEQUENCE [LARGE SCALE GENOMIC DNA]</scope>
    <source>
        <strain evidence="1 2">DSM 20001</strain>
    </source>
</reference>
<organism evidence="1 2">
    <name type="scientific">Loigolactobacillus coryniformis subsp. coryniformis KCTC 3167 = DSM 20001</name>
    <dbReference type="NCBI Taxonomy" id="913848"/>
    <lineage>
        <taxon>Bacteria</taxon>
        <taxon>Bacillati</taxon>
        <taxon>Bacillota</taxon>
        <taxon>Bacilli</taxon>
        <taxon>Lactobacillales</taxon>
        <taxon>Lactobacillaceae</taxon>
        <taxon>Loigolactobacillus</taxon>
    </lineage>
</organism>
<dbReference type="GeneID" id="65917934"/>
<evidence type="ECO:0000313" key="2">
    <source>
        <dbReference type="Proteomes" id="UP000051181"/>
    </source>
</evidence>
<accession>A0A0R1FB36</accession>